<accession>A0AA35QG67</accession>
<dbReference type="Gene3D" id="3.40.309.10">
    <property type="entry name" value="Aldehyde Dehydrogenase, Chain A, domain 2"/>
    <property type="match status" value="1"/>
</dbReference>
<dbReference type="GO" id="GO:0009450">
    <property type="term" value="P:gamma-aminobutyric acid catabolic process"/>
    <property type="evidence" value="ECO:0007669"/>
    <property type="project" value="TreeGrafter"/>
</dbReference>
<feature type="domain" description="Aldehyde dehydrogenase" evidence="9">
    <location>
        <begin position="44"/>
        <end position="501"/>
    </location>
</feature>
<dbReference type="GO" id="GO:0005737">
    <property type="term" value="C:cytoplasm"/>
    <property type="evidence" value="ECO:0007669"/>
    <property type="project" value="TreeGrafter"/>
</dbReference>
<organism evidence="10 11">
    <name type="scientific">Clonostachys chloroleuca</name>
    <dbReference type="NCBI Taxonomy" id="1926264"/>
    <lineage>
        <taxon>Eukaryota</taxon>
        <taxon>Fungi</taxon>
        <taxon>Dikarya</taxon>
        <taxon>Ascomycota</taxon>
        <taxon>Pezizomycotina</taxon>
        <taxon>Sordariomycetes</taxon>
        <taxon>Hypocreomycetidae</taxon>
        <taxon>Hypocreales</taxon>
        <taxon>Bionectriaceae</taxon>
        <taxon>Clonostachys</taxon>
    </lineage>
</organism>
<dbReference type="SUPFAM" id="SSF53720">
    <property type="entry name" value="ALDH-like"/>
    <property type="match status" value="1"/>
</dbReference>
<evidence type="ECO:0000313" key="10">
    <source>
        <dbReference type="EMBL" id="CAI6101438.1"/>
    </source>
</evidence>
<dbReference type="PANTHER" id="PTHR43353:SF5">
    <property type="entry name" value="SUCCINATE-SEMIALDEHYDE DEHYDROGENASE, MITOCHONDRIAL"/>
    <property type="match status" value="1"/>
</dbReference>
<dbReference type="FunFam" id="3.40.309.10:FF:000004">
    <property type="entry name" value="Succinate-semialdehyde dehydrogenase I"/>
    <property type="match status" value="1"/>
</dbReference>
<dbReference type="GO" id="GO:0004777">
    <property type="term" value="F:succinate-semialdehyde dehydrogenase (NAD+) activity"/>
    <property type="evidence" value="ECO:0007669"/>
    <property type="project" value="TreeGrafter"/>
</dbReference>
<gene>
    <name evidence="10" type="ORF">CCHLO57077_00018546</name>
</gene>
<name>A0AA35QG67_9HYPO</name>
<dbReference type="AlphaFoldDB" id="A0AA35QG67"/>
<dbReference type="EMBL" id="CABFNP030001366">
    <property type="protein sequence ID" value="CAI6101438.1"/>
    <property type="molecule type" value="Genomic_DNA"/>
</dbReference>
<dbReference type="InterPro" id="IPR016163">
    <property type="entry name" value="Ald_DH_C"/>
</dbReference>
<comment type="similarity">
    <text evidence="2 8">Belongs to the aldehyde dehydrogenase family.</text>
</comment>
<evidence type="ECO:0000256" key="6">
    <source>
        <dbReference type="ARBA" id="ARBA00067047"/>
    </source>
</evidence>
<dbReference type="EC" id="1.2.1.16" evidence="6"/>
<dbReference type="PROSITE" id="PS00687">
    <property type="entry name" value="ALDEHYDE_DEHYDR_GLU"/>
    <property type="match status" value="1"/>
</dbReference>
<evidence type="ECO:0000256" key="7">
    <source>
        <dbReference type="PROSITE-ProRule" id="PRU10007"/>
    </source>
</evidence>
<reference evidence="10" key="1">
    <citation type="submission" date="2023-01" db="EMBL/GenBank/DDBJ databases">
        <authorList>
            <person name="Piombo E."/>
        </authorList>
    </citation>
    <scope>NUCLEOTIDE SEQUENCE</scope>
</reference>
<dbReference type="Pfam" id="PF00171">
    <property type="entry name" value="Aldedh"/>
    <property type="match status" value="1"/>
</dbReference>
<dbReference type="InterPro" id="IPR016161">
    <property type="entry name" value="Ald_DH/histidinol_DH"/>
</dbReference>
<dbReference type="Proteomes" id="UP001160390">
    <property type="component" value="Unassembled WGS sequence"/>
</dbReference>
<evidence type="ECO:0000313" key="11">
    <source>
        <dbReference type="Proteomes" id="UP001160390"/>
    </source>
</evidence>
<evidence type="ECO:0000256" key="3">
    <source>
        <dbReference type="ARBA" id="ARBA00023002"/>
    </source>
</evidence>
<evidence type="ECO:0000259" key="9">
    <source>
        <dbReference type="Pfam" id="PF00171"/>
    </source>
</evidence>
<dbReference type="CDD" id="cd07103">
    <property type="entry name" value="ALDH_F5_SSADH_GabD"/>
    <property type="match status" value="1"/>
</dbReference>
<protein>
    <recommendedName>
        <fullName evidence="6">succinate-semialdehyde dehydrogenase [NAD(P)(+)]</fullName>
        <ecNumber evidence="6">1.2.1.16</ecNumber>
    </recommendedName>
</protein>
<keyword evidence="3 8" id="KW-0560">Oxidoreductase</keyword>
<evidence type="ECO:0000256" key="8">
    <source>
        <dbReference type="RuleBase" id="RU003345"/>
    </source>
</evidence>
<proteinExistence type="inferred from homology"/>
<dbReference type="InterPro" id="IPR015590">
    <property type="entry name" value="Aldehyde_DH_dom"/>
</dbReference>
<comment type="pathway">
    <text evidence="1">Amino-acid degradation; 4-aminobutanoate degradation.</text>
</comment>
<dbReference type="Gene3D" id="3.40.605.10">
    <property type="entry name" value="Aldehyde Dehydrogenase, Chain A, domain 1"/>
    <property type="match status" value="1"/>
</dbReference>
<comment type="catalytic activity">
    <reaction evidence="5">
        <text>succinate semialdehyde + NAD(+) + H2O = succinate + NADH + 2 H(+)</text>
        <dbReference type="Rhea" id="RHEA:13217"/>
        <dbReference type="ChEBI" id="CHEBI:15377"/>
        <dbReference type="ChEBI" id="CHEBI:15378"/>
        <dbReference type="ChEBI" id="CHEBI:30031"/>
        <dbReference type="ChEBI" id="CHEBI:57540"/>
        <dbReference type="ChEBI" id="CHEBI:57706"/>
        <dbReference type="ChEBI" id="CHEBI:57945"/>
        <dbReference type="EC" id="1.2.1.16"/>
    </reaction>
</comment>
<comment type="caution">
    <text evidence="10">The sequence shown here is derived from an EMBL/GenBank/DDBJ whole genome shotgun (WGS) entry which is preliminary data.</text>
</comment>
<keyword evidence="11" id="KW-1185">Reference proteome</keyword>
<dbReference type="InterPro" id="IPR016162">
    <property type="entry name" value="Ald_DH_N"/>
</dbReference>
<evidence type="ECO:0000256" key="1">
    <source>
        <dbReference type="ARBA" id="ARBA00005176"/>
    </source>
</evidence>
<dbReference type="InterPro" id="IPR029510">
    <property type="entry name" value="Ald_DH_CS_GLU"/>
</dbReference>
<dbReference type="FunFam" id="3.40.605.10:FF:000005">
    <property type="entry name" value="Succinate-semialdehyde dehydrogenase I"/>
    <property type="match status" value="1"/>
</dbReference>
<evidence type="ECO:0000256" key="4">
    <source>
        <dbReference type="ARBA" id="ARBA00050387"/>
    </source>
</evidence>
<feature type="non-terminal residue" evidence="10">
    <location>
        <position position="1"/>
    </location>
</feature>
<feature type="active site" evidence="7">
    <location>
        <position position="275"/>
    </location>
</feature>
<dbReference type="PANTHER" id="PTHR43353">
    <property type="entry name" value="SUCCINATE-SEMIALDEHYDE DEHYDROGENASE, MITOCHONDRIAL"/>
    <property type="match status" value="1"/>
</dbReference>
<evidence type="ECO:0000256" key="2">
    <source>
        <dbReference type="ARBA" id="ARBA00009986"/>
    </source>
</evidence>
<evidence type="ECO:0000256" key="5">
    <source>
        <dbReference type="ARBA" id="ARBA00052698"/>
    </source>
</evidence>
<dbReference type="InterPro" id="IPR050740">
    <property type="entry name" value="Aldehyde_DH_Superfamily"/>
</dbReference>
<sequence length="507" mass="54333">HISLSLNNKTTTTTVAAVFANMAAFNLSGLKRKDLFQVPSLSGTTFEVRNPATLKAIATLPEMDATDTERAIEFAHEAFKSYKKTSARQRARWLRRWSDLCLENMDDLALILTLENGKTIAESRGEVAYGASFLEWFAGEAERTYGDVVPAANTSQRILTIKEPIGVAAILVPWNFPMAMITRKVGAALAAGCTTVWKPAGETPLSALAQATLAQEAGVPAGAINVITTLTKVAEVGRALCESKLVRKLSFTGSTNIGKLLTRQCAGSLTKLSLELGGNSPFIVFDDAKFETAVEACIQARTRNAGQTCVSANRIFVQDGIYGRFTGALVNRLKELKVGLGTAEGVSIGPLTHERAVEKALNHVNDAKARGASVLLGGASFQPDGLPGYFIQPTILSDVSPESLSTHEETFAPIFALYRFKTEEEVLKIANACDVGLGSYIMTESVARMWRVAESLEVGMVAVNQGSVSACESPFGGIKESGYGREGGRHGIEEYLTVKSILINLAD</sequence>
<comment type="catalytic activity">
    <reaction evidence="4">
        <text>succinate semialdehyde + NADP(+) + H2O = succinate + NADPH + 2 H(+)</text>
        <dbReference type="Rhea" id="RHEA:13213"/>
        <dbReference type="ChEBI" id="CHEBI:15377"/>
        <dbReference type="ChEBI" id="CHEBI:15378"/>
        <dbReference type="ChEBI" id="CHEBI:30031"/>
        <dbReference type="ChEBI" id="CHEBI:57706"/>
        <dbReference type="ChEBI" id="CHEBI:57783"/>
        <dbReference type="ChEBI" id="CHEBI:58349"/>
        <dbReference type="EC" id="1.2.1.16"/>
    </reaction>
</comment>